<accession>G8U047</accession>
<evidence type="ECO:0000313" key="3">
    <source>
        <dbReference type="Proteomes" id="UP000005439"/>
    </source>
</evidence>
<dbReference type="Gene3D" id="3.60.15.10">
    <property type="entry name" value="Ribonuclease Z/Hydroxyacylglutathione hydrolase-like"/>
    <property type="match status" value="1"/>
</dbReference>
<dbReference type="Proteomes" id="UP000005439">
    <property type="component" value="Chromosome"/>
</dbReference>
<dbReference type="SUPFAM" id="SSF56281">
    <property type="entry name" value="Metallo-hydrolase/oxidoreductase"/>
    <property type="match status" value="1"/>
</dbReference>
<organism evidence="2 3">
    <name type="scientific">Sulfobacillus acidophilus (strain ATCC 700253 / DSM 10332 / NAL)</name>
    <dbReference type="NCBI Taxonomy" id="679936"/>
    <lineage>
        <taxon>Bacteria</taxon>
        <taxon>Bacillati</taxon>
        <taxon>Bacillota</taxon>
        <taxon>Clostridia</taxon>
        <taxon>Eubacteriales</taxon>
        <taxon>Clostridiales Family XVII. Incertae Sedis</taxon>
        <taxon>Sulfobacillus</taxon>
    </lineage>
</organism>
<dbReference type="PANTHER" id="PTHR23131:SF0">
    <property type="entry name" value="ENDORIBONUCLEASE LACTB2"/>
    <property type="match status" value="1"/>
</dbReference>
<feature type="domain" description="Metallo-beta-lactamase" evidence="1">
    <location>
        <begin position="23"/>
        <end position="191"/>
    </location>
</feature>
<dbReference type="Pfam" id="PF00753">
    <property type="entry name" value="Lactamase_B"/>
    <property type="match status" value="1"/>
</dbReference>
<evidence type="ECO:0000313" key="2">
    <source>
        <dbReference type="EMBL" id="AEW05296.1"/>
    </source>
</evidence>
<sequence length="274" mass="30930">MEHITAGVFHSHVPGRTLPPYQATECYWIGSRDEVILVDTGDGGELAQKTLWNDWEALGRPRVLAVYATHGHPDHTGTGPWAQQTWGCPIYLPPDDLVTQSRWGSLSLWQPAPNGEPFTVGGVRVEMLPMPGHTPGQWNFWLPESRGLLAGDNVLGNTTVVVTPPDGNLRDYLTTLRRMIALNPAWIGPGHGDLVTRPAEYLQRYLDHRLERAEEIIALLRQRPMTLRELAEHVYRERLAPDRLYMGEWMILGHLDDLIAQGTVGLDEDRYRII</sequence>
<dbReference type="STRING" id="679936.Sulac_1803"/>
<dbReference type="KEGG" id="sap:Sulac_1803"/>
<reference evidence="2 3" key="2">
    <citation type="journal article" date="2012" name="Stand. Genomic Sci.">
        <title>Complete genome sequence of the moderately thermophilic mineral-sulfide-oxidizing firmicute Sulfobacillus acidophilus type strain (NAL(T)).</title>
        <authorList>
            <person name="Anderson I."/>
            <person name="Chertkov O."/>
            <person name="Chen A."/>
            <person name="Saunders E."/>
            <person name="Lapidus A."/>
            <person name="Nolan M."/>
            <person name="Lucas S."/>
            <person name="Hammon N."/>
            <person name="Deshpande S."/>
            <person name="Cheng J.F."/>
            <person name="Han C."/>
            <person name="Tapia R."/>
            <person name="Goodwin L.A."/>
            <person name="Pitluck S."/>
            <person name="Liolios K."/>
            <person name="Pagani I."/>
            <person name="Ivanova N."/>
            <person name="Mikhailova N."/>
            <person name="Pati A."/>
            <person name="Palaniappan K."/>
            <person name="Land M."/>
            <person name="Pan C."/>
            <person name="Rohde M."/>
            <person name="Pukall R."/>
            <person name="Goker M."/>
            <person name="Detter J.C."/>
            <person name="Woyke T."/>
            <person name="Bristow J."/>
            <person name="Eisen J.A."/>
            <person name="Markowitz V."/>
            <person name="Hugenholtz P."/>
            <person name="Kyrpides N.C."/>
            <person name="Klenk H.P."/>
            <person name="Mavromatis K."/>
        </authorList>
    </citation>
    <scope>NUCLEOTIDE SEQUENCE [LARGE SCALE GENOMIC DNA]</scope>
    <source>
        <strain evidence="3">ATCC 700253 / DSM 10332 / NAL</strain>
    </source>
</reference>
<dbReference type="InterPro" id="IPR001279">
    <property type="entry name" value="Metallo-B-lactamas"/>
</dbReference>
<dbReference type="Gene3D" id="1.10.10.10">
    <property type="entry name" value="Winged helix-like DNA-binding domain superfamily/Winged helix DNA-binding domain"/>
    <property type="match status" value="1"/>
</dbReference>
<name>G8U047_SULAD</name>
<proteinExistence type="predicted"/>
<gene>
    <name evidence="2" type="ordered locus">Sulac_1803</name>
</gene>
<reference evidence="3" key="1">
    <citation type="submission" date="2011-12" db="EMBL/GenBank/DDBJ databases">
        <title>The complete genome of chromosome of Sulfobacillus acidophilus DSM 10332.</title>
        <authorList>
            <person name="Lucas S."/>
            <person name="Han J."/>
            <person name="Lapidus A."/>
            <person name="Bruce D."/>
            <person name="Goodwin L."/>
            <person name="Pitluck S."/>
            <person name="Peters L."/>
            <person name="Kyrpides N."/>
            <person name="Mavromatis K."/>
            <person name="Ivanova N."/>
            <person name="Mikhailova N."/>
            <person name="Chertkov O."/>
            <person name="Saunders E."/>
            <person name="Detter J.C."/>
            <person name="Tapia R."/>
            <person name="Han C."/>
            <person name="Land M."/>
            <person name="Hauser L."/>
            <person name="Markowitz V."/>
            <person name="Cheng J.-F."/>
            <person name="Hugenholtz P."/>
            <person name="Woyke T."/>
            <person name="Wu D."/>
            <person name="Pukall R."/>
            <person name="Gehrich-Schroeter G."/>
            <person name="Schneider S."/>
            <person name="Klenk H.-P."/>
            <person name="Eisen J.A."/>
        </authorList>
    </citation>
    <scope>NUCLEOTIDE SEQUENCE [LARGE SCALE GENOMIC DNA]</scope>
    <source>
        <strain evidence="3">ATCC 700253 / DSM 10332 / NAL</strain>
    </source>
</reference>
<dbReference type="PANTHER" id="PTHR23131">
    <property type="entry name" value="ENDORIBONUCLEASE LACTB2"/>
    <property type="match status" value="1"/>
</dbReference>
<evidence type="ECO:0000259" key="1">
    <source>
        <dbReference type="SMART" id="SM00849"/>
    </source>
</evidence>
<protein>
    <submittedName>
        <fullName evidence="2">Beta-lactamase domain protein</fullName>
    </submittedName>
</protein>
<dbReference type="InterPro" id="IPR036388">
    <property type="entry name" value="WH-like_DNA-bd_sf"/>
</dbReference>
<dbReference type="PATRIC" id="fig|679936.5.peg.1868"/>
<dbReference type="InterPro" id="IPR050662">
    <property type="entry name" value="Sec-metab_biosynth-thioest"/>
</dbReference>
<dbReference type="EMBL" id="CP003179">
    <property type="protein sequence ID" value="AEW05296.1"/>
    <property type="molecule type" value="Genomic_DNA"/>
</dbReference>
<dbReference type="AlphaFoldDB" id="G8U047"/>
<dbReference type="HOGENOM" id="CLU_048478_2_1_9"/>
<dbReference type="SMART" id="SM00849">
    <property type="entry name" value="Lactamase_B"/>
    <property type="match status" value="1"/>
</dbReference>
<dbReference type="InterPro" id="IPR036866">
    <property type="entry name" value="RibonucZ/Hydroxyglut_hydro"/>
</dbReference>
<keyword evidence="3" id="KW-1185">Reference proteome</keyword>